<proteinExistence type="predicted"/>
<gene>
    <name evidence="1" type="ORF">A9Q75_05225</name>
</gene>
<evidence type="ECO:0000313" key="2">
    <source>
        <dbReference type="Proteomes" id="UP000243053"/>
    </source>
</evidence>
<protein>
    <submittedName>
        <fullName evidence="1">Uncharacterized protein</fullName>
    </submittedName>
</protein>
<sequence>MKYLSVILFLCLAFVLYYYLATPYKPYEETPILIPKNSANPNLDKPRTRVSLDFNKPFTKSESYIYYDDYKPINKDTYSTKLKYASDDASCTFWLNKYKQNNNGYNKVNKDKACNGLIITNAIRR</sequence>
<name>A0A1Y5EIY2_COLPS</name>
<evidence type="ECO:0000313" key="1">
    <source>
        <dbReference type="EMBL" id="OUR82693.1"/>
    </source>
</evidence>
<organism evidence="1 2">
    <name type="scientific">Colwellia psychrerythraea</name>
    <name type="common">Vibrio psychroerythus</name>
    <dbReference type="NCBI Taxonomy" id="28229"/>
    <lineage>
        <taxon>Bacteria</taxon>
        <taxon>Pseudomonadati</taxon>
        <taxon>Pseudomonadota</taxon>
        <taxon>Gammaproteobacteria</taxon>
        <taxon>Alteromonadales</taxon>
        <taxon>Colwelliaceae</taxon>
        <taxon>Colwellia</taxon>
    </lineage>
</organism>
<dbReference type="EMBL" id="MAAF01000036">
    <property type="protein sequence ID" value="OUR82693.1"/>
    <property type="molecule type" value="Genomic_DNA"/>
</dbReference>
<dbReference type="Proteomes" id="UP000243053">
    <property type="component" value="Unassembled WGS sequence"/>
</dbReference>
<comment type="caution">
    <text evidence="1">The sequence shown here is derived from an EMBL/GenBank/DDBJ whole genome shotgun (WGS) entry which is preliminary data.</text>
</comment>
<reference evidence="2" key="1">
    <citation type="journal article" date="2017" name="Proc. Natl. Acad. Sci. U.S.A.">
        <title>Simulation of Deepwater Horizon oil plume reveals substrate specialization within a complex community of hydrocarbon degraders.</title>
        <authorList>
            <person name="Hu P."/>
            <person name="Dubinsky E.A."/>
            <person name="Probst A.J."/>
            <person name="Wang J."/>
            <person name="Sieber C.M.K."/>
            <person name="Tom L.M."/>
            <person name="Gardinali P."/>
            <person name="Banfield J.F."/>
            <person name="Atlas R.M."/>
            <person name="Andersen G.L."/>
        </authorList>
    </citation>
    <scope>NUCLEOTIDE SEQUENCE [LARGE SCALE GENOMIC DNA]</scope>
</reference>
<accession>A0A1Y5EIY2</accession>
<dbReference type="AlphaFoldDB" id="A0A1Y5EIY2"/>